<organism evidence="3 4">
    <name type="scientific">Cohnella xylanilytica</name>
    <dbReference type="NCBI Taxonomy" id="557555"/>
    <lineage>
        <taxon>Bacteria</taxon>
        <taxon>Bacillati</taxon>
        <taxon>Bacillota</taxon>
        <taxon>Bacilli</taxon>
        <taxon>Bacillales</taxon>
        <taxon>Paenibacillaceae</taxon>
        <taxon>Cohnella</taxon>
    </lineage>
</organism>
<dbReference type="InterPro" id="IPR022622">
    <property type="entry name" value="DUF3492"/>
</dbReference>
<sequence length="479" mass="54609">MRICMVAEGSYPYITGGVSSWIHSLIQSMPQHEFVIYAIGAEEKNRGKFKYELPPNVVEVKESFLDVFMREEDIWGKSYRLTPEERQSIQSLIAGTGTDWNTLFKLLRDERWESSTEFLMSRDYFDALSELSRERYSQLPFRELFWTVRSMLLPLMQLLREPIPEADLYHTASTGYAGIIASFGKTLYGRKMLLTEHGIYSREREEEIIKAEWVQGYFKDLWIQFFYGLSRCAYDYADRVITLFNRNREIAIELGCPEDKISIVPNGVKLGDYAALPGRSKGEEDSRLHIGAVVRIVPIKDIKTMLGSFAIVKREIPEAVFTIMGPTDEDTEYYEECLEMVELLGLKDVEFTGSVNVKEYLGKMDIIALTSISEGQPLSVLEAMAAGKPCVTTDVGSCRELLQGRDDGIGPSGLVAPVMNEEEIAANLTALGRNRKMREEMGRNGRLRIEREYTHDSFIARYENLYRSLARGGGAPWQE</sequence>
<dbReference type="SUPFAM" id="SSF53756">
    <property type="entry name" value="UDP-Glycosyltransferase/glycogen phosphorylase"/>
    <property type="match status" value="1"/>
</dbReference>
<evidence type="ECO:0000313" key="4">
    <source>
        <dbReference type="Proteomes" id="UP000553776"/>
    </source>
</evidence>
<dbReference type="GO" id="GO:0016757">
    <property type="term" value="F:glycosyltransferase activity"/>
    <property type="evidence" value="ECO:0007669"/>
    <property type="project" value="InterPro"/>
</dbReference>
<dbReference type="InterPro" id="IPR001296">
    <property type="entry name" value="Glyco_trans_1"/>
</dbReference>
<dbReference type="AlphaFoldDB" id="A0A841TV44"/>
<gene>
    <name evidence="3" type="primary">pelF</name>
    <name evidence="3" type="ORF">H7B90_08975</name>
</gene>
<feature type="domain" description="DUF3492" evidence="2">
    <location>
        <begin position="1"/>
        <end position="258"/>
    </location>
</feature>
<dbReference type="Pfam" id="PF00534">
    <property type="entry name" value="Glycos_transf_1"/>
    <property type="match status" value="1"/>
</dbReference>
<keyword evidence="3" id="KW-0808">Transferase</keyword>
<evidence type="ECO:0000259" key="2">
    <source>
        <dbReference type="Pfam" id="PF11997"/>
    </source>
</evidence>
<dbReference type="Pfam" id="PF11997">
    <property type="entry name" value="DUF3492"/>
    <property type="match status" value="1"/>
</dbReference>
<evidence type="ECO:0000313" key="3">
    <source>
        <dbReference type="EMBL" id="MBB6691529.1"/>
    </source>
</evidence>
<dbReference type="RefSeq" id="WP_185135523.1">
    <property type="nucleotide sequence ID" value="NZ_JACJVR010000031.1"/>
</dbReference>
<dbReference type="Proteomes" id="UP000553776">
    <property type="component" value="Unassembled WGS sequence"/>
</dbReference>
<keyword evidence="4" id="KW-1185">Reference proteome</keyword>
<accession>A0A841TV44</accession>
<dbReference type="InterPro" id="IPR047691">
    <property type="entry name" value="PelF-like"/>
</dbReference>
<proteinExistence type="predicted"/>
<name>A0A841TV44_9BACL</name>
<dbReference type="Gene3D" id="3.40.50.2000">
    <property type="entry name" value="Glycogen Phosphorylase B"/>
    <property type="match status" value="2"/>
</dbReference>
<protein>
    <submittedName>
        <fullName evidence="3">GT4 family glycosyltransferase PelF</fullName>
    </submittedName>
</protein>
<dbReference type="PANTHER" id="PTHR12526">
    <property type="entry name" value="GLYCOSYLTRANSFERASE"/>
    <property type="match status" value="1"/>
</dbReference>
<dbReference type="NCBIfam" id="NF038011">
    <property type="entry name" value="PelF"/>
    <property type="match status" value="1"/>
</dbReference>
<reference evidence="3 4" key="1">
    <citation type="submission" date="2020-08" db="EMBL/GenBank/DDBJ databases">
        <title>Cohnella phylogeny.</title>
        <authorList>
            <person name="Dunlap C."/>
        </authorList>
    </citation>
    <scope>NUCLEOTIDE SEQUENCE [LARGE SCALE GENOMIC DNA]</scope>
    <source>
        <strain evidence="3 4">DSM 25239</strain>
    </source>
</reference>
<evidence type="ECO:0000259" key="1">
    <source>
        <dbReference type="Pfam" id="PF00534"/>
    </source>
</evidence>
<feature type="domain" description="Glycosyl transferase family 1" evidence="1">
    <location>
        <begin position="285"/>
        <end position="447"/>
    </location>
</feature>
<dbReference type="EMBL" id="JACJVR010000031">
    <property type="protein sequence ID" value="MBB6691529.1"/>
    <property type="molecule type" value="Genomic_DNA"/>
</dbReference>
<comment type="caution">
    <text evidence="3">The sequence shown here is derived from an EMBL/GenBank/DDBJ whole genome shotgun (WGS) entry which is preliminary data.</text>
</comment>
<dbReference type="PANTHER" id="PTHR12526:SF608">
    <property type="entry name" value="PELF"/>
    <property type="match status" value="1"/>
</dbReference>